<proteinExistence type="predicted"/>
<organism evidence="1 2">
    <name type="scientific">Zarea fungicola</name>
    <dbReference type="NCBI Taxonomy" id="93591"/>
    <lineage>
        <taxon>Eukaryota</taxon>
        <taxon>Fungi</taxon>
        <taxon>Dikarya</taxon>
        <taxon>Ascomycota</taxon>
        <taxon>Pezizomycotina</taxon>
        <taxon>Sordariomycetes</taxon>
        <taxon>Hypocreomycetidae</taxon>
        <taxon>Hypocreales</taxon>
        <taxon>Cordycipitaceae</taxon>
        <taxon>Zarea</taxon>
    </lineage>
</organism>
<keyword evidence="2" id="KW-1185">Reference proteome</keyword>
<accession>A0ACC1NBI8</accession>
<evidence type="ECO:0000313" key="1">
    <source>
        <dbReference type="EMBL" id="KAJ2976148.1"/>
    </source>
</evidence>
<protein>
    <submittedName>
        <fullName evidence="1">Uncharacterized protein</fullName>
    </submittedName>
</protein>
<dbReference type="EMBL" id="JANJQO010000616">
    <property type="protein sequence ID" value="KAJ2976148.1"/>
    <property type="molecule type" value="Genomic_DNA"/>
</dbReference>
<name>A0ACC1NBI8_9HYPO</name>
<dbReference type="Proteomes" id="UP001143910">
    <property type="component" value="Unassembled WGS sequence"/>
</dbReference>
<sequence>MATLKFSDSRGSTSGTFTPGSAEPNSGAKPLLVLIHGGGVNNAYFDNAAHSVPRDFSNAGYNVLNVARIGYGGNAISKSSSPLFDAAPLYSGFINQVYKENHGGKGGVIIIGHSLGAATSLIIAALEGDNIPLIGVSALGCVPKREPPQFILDAIAAFPDVDRLQMGEVDDEYFRNFLGAPEFFDVSGFDKLSSIYEGAPKNELVEWTTPATYDRFVNDVAPGVKVPLQFLAAEIELGWPGIEQGTPIFEEVAKWFTNTEYLDAGILLGGAHNYEFSKNSQRLHNRRLQFIESIIRDCRS</sequence>
<gene>
    <name evidence="1" type="ORF">NQ176_g5119</name>
</gene>
<reference evidence="1" key="1">
    <citation type="submission" date="2022-08" db="EMBL/GenBank/DDBJ databases">
        <title>Genome Sequence of Lecanicillium fungicola.</title>
        <authorList>
            <person name="Buettner E."/>
        </authorList>
    </citation>
    <scope>NUCLEOTIDE SEQUENCE</scope>
    <source>
        <strain evidence="1">Babe33</strain>
    </source>
</reference>
<evidence type="ECO:0000313" key="2">
    <source>
        <dbReference type="Proteomes" id="UP001143910"/>
    </source>
</evidence>
<comment type="caution">
    <text evidence="1">The sequence shown here is derived from an EMBL/GenBank/DDBJ whole genome shotgun (WGS) entry which is preliminary data.</text>
</comment>